<evidence type="ECO:0000313" key="2">
    <source>
        <dbReference type="EMBL" id="HIZ34856.1"/>
    </source>
</evidence>
<dbReference type="AlphaFoldDB" id="A0A9D2ECX1"/>
<dbReference type="Pfam" id="PF03009">
    <property type="entry name" value="GDPD"/>
    <property type="match status" value="1"/>
</dbReference>
<reference evidence="2" key="2">
    <citation type="submission" date="2021-04" db="EMBL/GenBank/DDBJ databases">
        <authorList>
            <person name="Gilroy R."/>
        </authorList>
    </citation>
    <scope>NUCLEOTIDE SEQUENCE</scope>
    <source>
        <strain evidence="2">ChiGjej4B4-7305</strain>
    </source>
</reference>
<sequence>MQFRFRHVVPAAILLAAAVGCSSTGTEDASTTPEPEYSPLVEAPETVIIAHRGSPQEAPENTVPAFEAAVEAGADLVEVDVQLSADGVPFLFHDETPERTTDVAEVFPDRVEDPITSFTWEELQQLDAGAWFSAAFEGTAIPGLDEVAETVGPDVGVDIEMKSPETSPGLAEAVAEALGTEAWSDLVDNDLVVVSSFDTDAARTFHEALPEVPAWPIIGEIPDQAWVDGVTDYAAGIKADHRYLTPETYAYAEAADLPVWAWTVNNLNDLPDLVEMGVTAVITDDPWYVGRALGR</sequence>
<dbReference type="PANTHER" id="PTHR46211">
    <property type="entry name" value="GLYCEROPHOSPHORYL DIESTER PHOSPHODIESTERASE"/>
    <property type="match status" value="1"/>
</dbReference>
<dbReference type="SUPFAM" id="SSF51695">
    <property type="entry name" value="PLC-like phosphodiesterases"/>
    <property type="match status" value="1"/>
</dbReference>
<dbReference type="InterPro" id="IPR017946">
    <property type="entry name" value="PLC-like_Pdiesterase_TIM-brl"/>
</dbReference>
<name>A0A9D2ECX1_9MICO</name>
<dbReference type="EMBL" id="DXBY01000060">
    <property type="protein sequence ID" value="HIZ34856.1"/>
    <property type="molecule type" value="Genomic_DNA"/>
</dbReference>
<evidence type="ECO:0000259" key="1">
    <source>
        <dbReference type="PROSITE" id="PS51704"/>
    </source>
</evidence>
<dbReference type="PROSITE" id="PS51257">
    <property type="entry name" value="PROKAR_LIPOPROTEIN"/>
    <property type="match status" value="1"/>
</dbReference>
<dbReference type="PROSITE" id="PS51704">
    <property type="entry name" value="GP_PDE"/>
    <property type="match status" value="1"/>
</dbReference>
<feature type="domain" description="GP-PDE" evidence="1">
    <location>
        <begin position="46"/>
        <end position="293"/>
    </location>
</feature>
<dbReference type="GO" id="GO:0008081">
    <property type="term" value="F:phosphoric diester hydrolase activity"/>
    <property type="evidence" value="ECO:0007669"/>
    <property type="project" value="InterPro"/>
</dbReference>
<dbReference type="Proteomes" id="UP000824037">
    <property type="component" value="Unassembled WGS sequence"/>
</dbReference>
<evidence type="ECO:0000313" key="3">
    <source>
        <dbReference type="Proteomes" id="UP000824037"/>
    </source>
</evidence>
<dbReference type="Gene3D" id="3.20.20.190">
    <property type="entry name" value="Phosphatidylinositol (PI) phosphodiesterase"/>
    <property type="match status" value="1"/>
</dbReference>
<accession>A0A9D2ECX1</accession>
<organism evidence="2 3">
    <name type="scientific">Candidatus Ruania gallistercoris</name>
    <dbReference type="NCBI Taxonomy" id="2838746"/>
    <lineage>
        <taxon>Bacteria</taxon>
        <taxon>Bacillati</taxon>
        <taxon>Actinomycetota</taxon>
        <taxon>Actinomycetes</taxon>
        <taxon>Micrococcales</taxon>
        <taxon>Ruaniaceae</taxon>
        <taxon>Ruania</taxon>
    </lineage>
</organism>
<gene>
    <name evidence="2" type="ORF">H9815_03680</name>
</gene>
<dbReference type="PANTHER" id="PTHR46211:SF14">
    <property type="entry name" value="GLYCEROPHOSPHODIESTER PHOSPHODIESTERASE"/>
    <property type="match status" value="1"/>
</dbReference>
<dbReference type="InterPro" id="IPR030395">
    <property type="entry name" value="GP_PDE_dom"/>
</dbReference>
<dbReference type="GO" id="GO:0006629">
    <property type="term" value="P:lipid metabolic process"/>
    <property type="evidence" value="ECO:0007669"/>
    <property type="project" value="InterPro"/>
</dbReference>
<proteinExistence type="predicted"/>
<comment type="caution">
    <text evidence="2">The sequence shown here is derived from an EMBL/GenBank/DDBJ whole genome shotgun (WGS) entry which is preliminary data.</text>
</comment>
<protein>
    <recommendedName>
        <fullName evidence="1">GP-PDE domain-containing protein</fullName>
    </recommendedName>
</protein>
<reference evidence="2" key="1">
    <citation type="journal article" date="2021" name="PeerJ">
        <title>Extensive microbial diversity within the chicken gut microbiome revealed by metagenomics and culture.</title>
        <authorList>
            <person name="Gilroy R."/>
            <person name="Ravi A."/>
            <person name="Getino M."/>
            <person name="Pursley I."/>
            <person name="Horton D.L."/>
            <person name="Alikhan N.F."/>
            <person name="Baker D."/>
            <person name="Gharbi K."/>
            <person name="Hall N."/>
            <person name="Watson M."/>
            <person name="Adriaenssens E.M."/>
            <person name="Foster-Nyarko E."/>
            <person name="Jarju S."/>
            <person name="Secka A."/>
            <person name="Antonio M."/>
            <person name="Oren A."/>
            <person name="Chaudhuri R.R."/>
            <person name="La Ragione R."/>
            <person name="Hildebrand F."/>
            <person name="Pallen M.J."/>
        </authorList>
    </citation>
    <scope>NUCLEOTIDE SEQUENCE</scope>
    <source>
        <strain evidence="2">ChiGjej4B4-7305</strain>
    </source>
</reference>